<evidence type="ECO:0000256" key="1">
    <source>
        <dbReference type="SAM" id="MobiDB-lite"/>
    </source>
</evidence>
<accession>A0A645J246</accession>
<organism evidence="2">
    <name type="scientific">bioreactor metagenome</name>
    <dbReference type="NCBI Taxonomy" id="1076179"/>
    <lineage>
        <taxon>unclassified sequences</taxon>
        <taxon>metagenomes</taxon>
        <taxon>ecological metagenomes</taxon>
    </lineage>
</organism>
<proteinExistence type="predicted"/>
<dbReference type="AlphaFoldDB" id="A0A645J246"/>
<feature type="region of interest" description="Disordered" evidence="1">
    <location>
        <begin position="50"/>
        <end position="97"/>
    </location>
</feature>
<evidence type="ECO:0000313" key="2">
    <source>
        <dbReference type="EMBL" id="MPN57748.1"/>
    </source>
</evidence>
<gene>
    <name evidence="2" type="ORF">SDC9_205442</name>
</gene>
<sequence length="149" mass="15314">MQRGHLLLPAGEIPHRPRQRHAPKAVVGPQHVHRRPQLLDIRPVADALVGNDASRGNASAPGNGGDREAHAGGSTHQPVDVGEGVAQGVGSGSQGGRLVPHRAACARYAPHRLPGAAVHLALQGHGVPLRIRRAGEDHHGGSAVGYGSG</sequence>
<reference evidence="2" key="1">
    <citation type="submission" date="2019-08" db="EMBL/GenBank/DDBJ databases">
        <authorList>
            <person name="Kucharzyk K."/>
            <person name="Murdoch R.W."/>
            <person name="Higgins S."/>
            <person name="Loffler F."/>
        </authorList>
    </citation>
    <scope>NUCLEOTIDE SEQUENCE</scope>
</reference>
<name>A0A645J246_9ZZZZ</name>
<dbReference type="EMBL" id="VSSQ01129689">
    <property type="protein sequence ID" value="MPN57748.1"/>
    <property type="molecule type" value="Genomic_DNA"/>
</dbReference>
<feature type="region of interest" description="Disordered" evidence="1">
    <location>
        <begin position="1"/>
        <end position="37"/>
    </location>
</feature>
<feature type="compositionally biased region" description="Gly residues" evidence="1">
    <location>
        <begin position="85"/>
        <end position="95"/>
    </location>
</feature>
<comment type="caution">
    <text evidence="2">The sequence shown here is derived from an EMBL/GenBank/DDBJ whole genome shotgun (WGS) entry which is preliminary data.</text>
</comment>
<protein>
    <submittedName>
        <fullName evidence="2">Uncharacterized protein</fullName>
    </submittedName>
</protein>